<organism evidence="1 2">
    <name type="scientific">Nelumbo nucifera</name>
    <name type="common">Sacred lotus</name>
    <dbReference type="NCBI Taxonomy" id="4432"/>
    <lineage>
        <taxon>Eukaryota</taxon>
        <taxon>Viridiplantae</taxon>
        <taxon>Streptophyta</taxon>
        <taxon>Embryophyta</taxon>
        <taxon>Tracheophyta</taxon>
        <taxon>Spermatophyta</taxon>
        <taxon>Magnoliopsida</taxon>
        <taxon>Proteales</taxon>
        <taxon>Nelumbonaceae</taxon>
        <taxon>Nelumbo</taxon>
    </lineage>
</organism>
<name>A0A822Y722_NELNU</name>
<evidence type="ECO:0000313" key="1">
    <source>
        <dbReference type="EMBL" id="DAD27401.1"/>
    </source>
</evidence>
<keyword evidence="2" id="KW-1185">Reference proteome</keyword>
<dbReference type="AlphaFoldDB" id="A0A822Y722"/>
<evidence type="ECO:0000313" key="2">
    <source>
        <dbReference type="Proteomes" id="UP000607653"/>
    </source>
</evidence>
<gene>
    <name evidence="1" type="ORF">HUJ06_028869</name>
</gene>
<reference evidence="1 2" key="1">
    <citation type="journal article" date="2020" name="Mol. Biol. Evol.">
        <title>Distinct Expression and Methylation Patterns for Genes with Different Fates following a Single Whole-Genome Duplication in Flowering Plants.</title>
        <authorList>
            <person name="Shi T."/>
            <person name="Rahmani R.S."/>
            <person name="Gugger P.F."/>
            <person name="Wang M."/>
            <person name="Li H."/>
            <person name="Zhang Y."/>
            <person name="Li Z."/>
            <person name="Wang Q."/>
            <person name="Van de Peer Y."/>
            <person name="Marchal K."/>
            <person name="Chen J."/>
        </authorList>
    </citation>
    <scope>NUCLEOTIDE SEQUENCE [LARGE SCALE GENOMIC DNA]</scope>
    <source>
        <tissue evidence="1">Leaf</tissue>
    </source>
</reference>
<sequence>MQALLMMFCCRCSDNGKGGKTRDLSCGLKKKIKKKERERSGEGGSLLRVAMPMVEEERRSVAPPSLLLPFEIPQRN</sequence>
<accession>A0A822Y722</accession>
<dbReference type="EMBL" id="DUZY01000002">
    <property type="protein sequence ID" value="DAD27401.1"/>
    <property type="molecule type" value="Genomic_DNA"/>
</dbReference>
<comment type="caution">
    <text evidence="1">The sequence shown here is derived from an EMBL/GenBank/DDBJ whole genome shotgun (WGS) entry which is preliminary data.</text>
</comment>
<protein>
    <submittedName>
        <fullName evidence="1">Uncharacterized protein</fullName>
    </submittedName>
</protein>
<dbReference type="Proteomes" id="UP000607653">
    <property type="component" value="Unassembled WGS sequence"/>
</dbReference>
<proteinExistence type="predicted"/>